<dbReference type="Pfam" id="PF00078">
    <property type="entry name" value="RVT_1"/>
    <property type="match status" value="1"/>
</dbReference>
<dbReference type="InterPro" id="IPR053134">
    <property type="entry name" value="RNA-dir_DNA_polymerase"/>
</dbReference>
<protein>
    <submittedName>
        <fullName evidence="2">Retrovirus-related Pol polyprotein from transposon 17.6</fullName>
    </submittedName>
</protein>
<evidence type="ECO:0000313" key="2">
    <source>
        <dbReference type="EMBL" id="RVW49023.1"/>
    </source>
</evidence>
<dbReference type="Gene3D" id="3.30.70.270">
    <property type="match status" value="2"/>
</dbReference>
<dbReference type="InterPro" id="IPR000477">
    <property type="entry name" value="RT_dom"/>
</dbReference>
<organism evidence="2 3">
    <name type="scientific">Vitis vinifera</name>
    <name type="common">Grape</name>
    <dbReference type="NCBI Taxonomy" id="29760"/>
    <lineage>
        <taxon>Eukaryota</taxon>
        <taxon>Viridiplantae</taxon>
        <taxon>Streptophyta</taxon>
        <taxon>Embryophyta</taxon>
        <taxon>Tracheophyta</taxon>
        <taxon>Spermatophyta</taxon>
        <taxon>Magnoliopsida</taxon>
        <taxon>eudicotyledons</taxon>
        <taxon>Gunneridae</taxon>
        <taxon>Pentapetalae</taxon>
        <taxon>rosids</taxon>
        <taxon>Vitales</taxon>
        <taxon>Vitaceae</taxon>
        <taxon>Viteae</taxon>
        <taxon>Vitis</taxon>
    </lineage>
</organism>
<dbReference type="InterPro" id="IPR041577">
    <property type="entry name" value="RT_RNaseH_2"/>
</dbReference>
<dbReference type="PROSITE" id="PS50878">
    <property type="entry name" value="RT_POL"/>
    <property type="match status" value="1"/>
</dbReference>
<evidence type="ECO:0000259" key="1">
    <source>
        <dbReference type="PROSITE" id="PS50878"/>
    </source>
</evidence>
<reference evidence="2 3" key="1">
    <citation type="journal article" date="2018" name="PLoS Genet.">
        <title>Population sequencing reveals clonal diversity and ancestral inbreeding in the grapevine cultivar Chardonnay.</title>
        <authorList>
            <person name="Roach M.J."/>
            <person name="Johnson D.L."/>
            <person name="Bohlmann J."/>
            <person name="van Vuuren H.J."/>
            <person name="Jones S.J."/>
            <person name="Pretorius I.S."/>
            <person name="Schmidt S.A."/>
            <person name="Borneman A.R."/>
        </authorList>
    </citation>
    <scope>NUCLEOTIDE SEQUENCE [LARGE SCALE GENOMIC DNA]</scope>
    <source>
        <strain evidence="3">cv. Chardonnay</strain>
        <tissue evidence="2">Leaf</tissue>
    </source>
</reference>
<dbReference type="EMBL" id="QGNW01001235">
    <property type="protein sequence ID" value="RVW49023.1"/>
    <property type="molecule type" value="Genomic_DNA"/>
</dbReference>
<accession>A0A438EMQ3</accession>
<sequence length="232" mass="27097">MMGPYGCASTTRHSTRARYFTKLDLRLGYYQVRIVEDDKSKTARVTRYGSYKFLVMPFSLTNAPATFCTLMNKIFHPYLDKFVVVYLDDIVIYSSTLEEHVEHLRKVSFMGHHNKDGKLIMDDSKVKAIQEWDPPTKIPQLSFFLGLVNYYQWCQQAFENLKKTVTEKPVLALLNHTKVFEVHMDASEFAIEGVLMQDRHLIAFESRKLNDSKRQYTVQEKEMIAIVHCLHT</sequence>
<dbReference type="AlphaFoldDB" id="A0A438EMQ3"/>
<dbReference type="PANTHER" id="PTHR24559">
    <property type="entry name" value="TRANSPOSON TY3-I GAG-POL POLYPROTEIN"/>
    <property type="match status" value="1"/>
</dbReference>
<feature type="domain" description="Reverse transcriptase" evidence="1">
    <location>
        <begin position="1"/>
        <end position="149"/>
    </location>
</feature>
<dbReference type="InterPro" id="IPR043502">
    <property type="entry name" value="DNA/RNA_pol_sf"/>
</dbReference>
<dbReference type="InterPro" id="IPR043128">
    <property type="entry name" value="Rev_trsase/Diguanyl_cyclase"/>
</dbReference>
<dbReference type="SUPFAM" id="SSF56672">
    <property type="entry name" value="DNA/RNA polymerases"/>
    <property type="match status" value="1"/>
</dbReference>
<dbReference type="Proteomes" id="UP000288805">
    <property type="component" value="Unassembled WGS sequence"/>
</dbReference>
<dbReference type="Pfam" id="PF17919">
    <property type="entry name" value="RT_RNaseH_2"/>
    <property type="match status" value="1"/>
</dbReference>
<comment type="caution">
    <text evidence="2">The sequence shown here is derived from an EMBL/GenBank/DDBJ whole genome shotgun (WGS) entry which is preliminary data.</text>
</comment>
<proteinExistence type="predicted"/>
<evidence type="ECO:0000313" key="3">
    <source>
        <dbReference type="Proteomes" id="UP000288805"/>
    </source>
</evidence>
<name>A0A438EMQ3_VITVI</name>
<dbReference type="CDD" id="cd01647">
    <property type="entry name" value="RT_LTR"/>
    <property type="match status" value="1"/>
</dbReference>
<gene>
    <name evidence="2" type="primary">pol_1641</name>
    <name evidence="2" type="ORF">CK203_080983</name>
</gene>
<dbReference type="Gene3D" id="3.10.10.10">
    <property type="entry name" value="HIV Type 1 Reverse Transcriptase, subunit A, domain 1"/>
    <property type="match status" value="1"/>
</dbReference>
<dbReference type="PANTHER" id="PTHR24559:SF436">
    <property type="entry name" value="RNA-DIRECTED DNA POLYMERASE HOMOLOG"/>
    <property type="match status" value="1"/>
</dbReference>